<dbReference type="InterPro" id="IPR013429">
    <property type="entry name" value="Regulatory_FmdB_Zinc_ribbon"/>
</dbReference>
<gene>
    <name evidence="3" type="ORF">V2V91_12980</name>
</gene>
<proteinExistence type="predicted"/>
<comment type="caution">
    <text evidence="3">The sequence shown here is derived from an EMBL/GenBank/DDBJ whole genome shotgun (WGS) entry which is preliminary data.</text>
</comment>
<dbReference type="Proteomes" id="UP001351900">
    <property type="component" value="Unassembled WGS sequence"/>
</dbReference>
<keyword evidence="4" id="KW-1185">Reference proteome</keyword>
<dbReference type="PANTHER" id="PTHR34404:SF2">
    <property type="entry name" value="CONSERVED SERINE RICH PROTEIN"/>
    <property type="match status" value="1"/>
</dbReference>
<reference evidence="3 4" key="1">
    <citation type="submission" date="2024-01" db="EMBL/GenBank/DDBJ databases">
        <title>the genome sequence of strain Microbacterium schleiferi NBRC 15075.</title>
        <authorList>
            <person name="Ding Y."/>
            <person name="Zhang G."/>
        </authorList>
    </citation>
    <scope>NUCLEOTIDE SEQUENCE [LARGE SCALE GENOMIC DNA]</scope>
    <source>
        <strain evidence="3 4">NBRC 15075</strain>
    </source>
</reference>
<feature type="domain" description="Putative regulatory protein FmdB zinc ribbon" evidence="2">
    <location>
        <begin position="1"/>
        <end position="41"/>
    </location>
</feature>
<feature type="compositionally biased region" description="Low complexity" evidence="1">
    <location>
        <begin position="82"/>
        <end position="109"/>
    </location>
</feature>
<evidence type="ECO:0000313" key="3">
    <source>
        <dbReference type="EMBL" id="MEF2256037.1"/>
    </source>
</evidence>
<protein>
    <submittedName>
        <fullName evidence="3">FmdB family zinc ribbon protein</fullName>
    </submittedName>
</protein>
<sequence length="109" mass="10849">MPTYAYACRQCGHRFEAVQSFTDASLTECPECGGSLRKEYGSIGVTFNGSGFYRTDSRAGSGGKDSGGSGSKESGSKDSGSKSDSSSSSSSSGSSSGSSASTSTATTSS</sequence>
<dbReference type="Pfam" id="PF09723">
    <property type="entry name" value="Zn_ribbon_8"/>
    <property type="match status" value="1"/>
</dbReference>
<dbReference type="EMBL" id="JAZHOV010000007">
    <property type="protein sequence ID" value="MEF2256037.1"/>
    <property type="molecule type" value="Genomic_DNA"/>
</dbReference>
<dbReference type="NCBIfam" id="TIGR02605">
    <property type="entry name" value="CxxC_CxxC_SSSS"/>
    <property type="match status" value="1"/>
</dbReference>
<accession>A0ABU7V8L4</accession>
<evidence type="ECO:0000259" key="2">
    <source>
        <dbReference type="SMART" id="SM00834"/>
    </source>
</evidence>
<organism evidence="3 4">
    <name type="scientific">Microbacterium schleiferi</name>
    <dbReference type="NCBI Taxonomy" id="69362"/>
    <lineage>
        <taxon>Bacteria</taxon>
        <taxon>Bacillati</taxon>
        <taxon>Actinomycetota</taxon>
        <taxon>Actinomycetes</taxon>
        <taxon>Micrococcales</taxon>
        <taxon>Microbacteriaceae</taxon>
        <taxon>Microbacterium</taxon>
    </lineage>
</organism>
<dbReference type="SMART" id="SM00834">
    <property type="entry name" value="CxxC_CXXC_SSSS"/>
    <property type="match status" value="1"/>
</dbReference>
<feature type="compositionally biased region" description="Gly residues" evidence="1">
    <location>
        <begin position="60"/>
        <end position="70"/>
    </location>
</feature>
<evidence type="ECO:0000256" key="1">
    <source>
        <dbReference type="SAM" id="MobiDB-lite"/>
    </source>
</evidence>
<name>A0ABU7V8L4_9MICO</name>
<dbReference type="PANTHER" id="PTHR34404">
    <property type="entry name" value="REGULATORY PROTEIN, FMDB FAMILY"/>
    <property type="match status" value="1"/>
</dbReference>
<feature type="region of interest" description="Disordered" evidence="1">
    <location>
        <begin position="51"/>
        <end position="109"/>
    </location>
</feature>
<evidence type="ECO:0000313" key="4">
    <source>
        <dbReference type="Proteomes" id="UP001351900"/>
    </source>
</evidence>